<keyword evidence="1" id="KW-0732">Signal</keyword>
<dbReference type="KEGG" id="nlo:107221083"/>
<dbReference type="OrthoDB" id="10650177at2759"/>
<name>A0A6J0BLA3_NEOLC</name>
<evidence type="ECO:0000256" key="1">
    <source>
        <dbReference type="SAM" id="SignalP"/>
    </source>
</evidence>
<dbReference type="GeneID" id="107221083"/>
<reference evidence="3" key="1">
    <citation type="submission" date="2025-08" db="UniProtKB">
        <authorList>
            <consortium name="RefSeq"/>
        </authorList>
    </citation>
    <scope>IDENTIFICATION</scope>
    <source>
        <tissue evidence="3">Thorax and Abdomen</tissue>
    </source>
</reference>
<dbReference type="AlphaFoldDB" id="A0A6J0BLA3"/>
<feature type="signal peptide" evidence="1">
    <location>
        <begin position="1"/>
        <end position="15"/>
    </location>
</feature>
<accession>A0A6J0BLA3</accession>
<dbReference type="Proteomes" id="UP000829291">
    <property type="component" value="Chromosome 4"/>
</dbReference>
<sequence length="334" mass="34298">MRVFLLCLLAVGAIAKEADKNHSRRGAYLDASSSSAADVISSNAYPINNGYSSGVIGNGYGNGVYSNGVYGNGYGNGVYSNGVYGNGVYGNGVYSNGVIGNGVINNGYGSGIISNGYSNGIIGNGYSGGFVNSGYGAYNGGSANTIVGARQVSSSSEPITGTVINRVVEVGVRVPHPVEVTRTVPVRVPQLVPVEYRRPVPVPVAQPVPVQVTRPYPVPVDRPVPVLVPQAVRVPYPVPVPVAVRQTYGVPVSVEANSAINSGVVSYAAPVANFNSGIGSYVGQNSFGFGSAGSISGISSDSYRSSVYPGVQSSYVAGNSGSDGYTYNVPSKKW</sequence>
<proteinExistence type="predicted"/>
<dbReference type="InParanoid" id="A0A6J0BLA3"/>
<keyword evidence="2" id="KW-1185">Reference proteome</keyword>
<dbReference type="RefSeq" id="XP_015515449.2">
    <property type="nucleotide sequence ID" value="XM_015659963.2"/>
</dbReference>
<gene>
    <name evidence="3" type="primary">LOC107221083</name>
</gene>
<protein>
    <submittedName>
        <fullName evidence="3">Uncharacterized protein LOC107221083 isoform X1</fullName>
    </submittedName>
</protein>
<organism evidence="3">
    <name type="scientific">Neodiprion lecontei</name>
    <name type="common">Redheaded pine sawfly</name>
    <dbReference type="NCBI Taxonomy" id="441921"/>
    <lineage>
        <taxon>Eukaryota</taxon>
        <taxon>Metazoa</taxon>
        <taxon>Ecdysozoa</taxon>
        <taxon>Arthropoda</taxon>
        <taxon>Hexapoda</taxon>
        <taxon>Insecta</taxon>
        <taxon>Pterygota</taxon>
        <taxon>Neoptera</taxon>
        <taxon>Endopterygota</taxon>
        <taxon>Hymenoptera</taxon>
        <taxon>Tenthredinoidea</taxon>
        <taxon>Diprionidae</taxon>
        <taxon>Diprioninae</taxon>
        <taxon>Neodiprion</taxon>
    </lineage>
</organism>
<evidence type="ECO:0000313" key="2">
    <source>
        <dbReference type="Proteomes" id="UP000829291"/>
    </source>
</evidence>
<feature type="chain" id="PRO_5045703584" evidence="1">
    <location>
        <begin position="16"/>
        <end position="334"/>
    </location>
</feature>
<evidence type="ECO:0000313" key="3">
    <source>
        <dbReference type="RefSeq" id="XP_015515449.2"/>
    </source>
</evidence>